<organism evidence="3 4">
    <name type="scientific">Aspergillus novoparasiticus</name>
    <dbReference type="NCBI Taxonomy" id="986946"/>
    <lineage>
        <taxon>Eukaryota</taxon>
        <taxon>Fungi</taxon>
        <taxon>Dikarya</taxon>
        <taxon>Ascomycota</taxon>
        <taxon>Pezizomycotina</taxon>
        <taxon>Eurotiomycetes</taxon>
        <taxon>Eurotiomycetidae</taxon>
        <taxon>Eurotiales</taxon>
        <taxon>Aspergillaceae</taxon>
        <taxon>Aspergillus</taxon>
        <taxon>Aspergillus subgen. Circumdati</taxon>
    </lineage>
</organism>
<dbReference type="Proteomes" id="UP000326799">
    <property type="component" value="Unassembled WGS sequence"/>
</dbReference>
<feature type="chain" id="PRO_5024855516" evidence="2">
    <location>
        <begin position="22"/>
        <end position="205"/>
    </location>
</feature>
<evidence type="ECO:0000313" key="3">
    <source>
        <dbReference type="EMBL" id="KAB8212833.1"/>
    </source>
</evidence>
<feature type="region of interest" description="Disordered" evidence="1">
    <location>
        <begin position="173"/>
        <end position="205"/>
    </location>
</feature>
<dbReference type="AlphaFoldDB" id="A0A5N6E7T8"/>
<keyword evidence="2" id="KW-0732">Signal</keyword>
<protein>
    <submittedName>
        <fullName evidence="3">Uncharacterized protein</fullName>
    </submittedName>
</protein>
<proteinExistence type="predicted"/>
<accession>A0A5N6E7T8</accession>
<gene>
    <name evidence="3" type="ORF">BDV33DRAFT_210801</name>
</gene>
<evidence type="ECO:0000313" key="4">
    <source>
        <dbReference type="Proteomes" id="UP000326799"/>
    </source>
</evidence>
<feature type="region of interest" description="Disordered" evidence="1">
    <location>
        <begin position="28"/>
        <end position="53"/>
    </location>
</feature>
<reference evidence="3 4" key="1">
    <citation type="submission" date="2019-04" db="EMBL/GenBank/DDBJ databases">
        <title>Fungal friends and foes A comparative genomics study of 23 Aspergillus species from section Flavi.</title>
        <authorList>
            <consortium name="DOE Joint Genome Institute"/>
            <person name="Kjaerbolling I."/>
            <person name="Vesth T.C."/>
            <person name="Frisvad J.C."/>
            <person name="Nybo J.L."/>
            <person name="Theobald S."/>
            <person name="Kildgaard S."/>
            <person name="Petersen T.I."/>
            <person name="Kuo A."/>
            <person name="Sato A."/>
            <person name="Lyhne E.K."/>
            <person name="Kogle M.E."/>
            <person name="Wiebenga A."/>
            <person name="Kun R.S."/>
            <person name="Lubbers R.J."/>
            <person name="Makela M.R."/>
            <person name="Barry K."/>
            <person name="Chovatia M."/>
            <person name="Clum A."/>
            <person name="Daum C."/>
            <person name="Haridas S."/>
            <person name="He G."/>
            <person name="LaButti K."/>
            <person name="Lipzen A."/>
            <person name="Mondo S."/>
            <person name="Pangilinan J."/>
            <person name="Riley R."/>
            <person name="Salamov A."/>
            <person name="Simmons B.A."/>
            <person name="Magnuson J.K."/>
            <person name="Henrissat B."/>
            <person name="Mortensen U.H."/>
            <person name="Larsen T.O."/>
            <person name="De vries R.P."/>
            <person name="Grigoriev I.V."/>
            <person name="Machida M."/>
            <person name="Baker S.E."/>
            <person name="Andersen M.R."/>
        </authorList>
    </citation>
    <scope>NUCLEOTIDE SEQUENCE [LARGE SCALE GENOMIC DNA]</scope>
    <source>
        <strain evidence="3 4">CBS 126849</strain>
    </source>
</reference>
<keyword evidence="4" id="KW-1185">Reference proteome</keyword>
<name>A0A5N6E7T8_9EURO</name>
<dbReference type="EMBL" id="ML733842">
    <property type="protein sequence ID" value="KAB8212833.1"/>
    <property type="molecule type" value="Genomic_DNA"/>
</dbReference>
<evidence type="ECO:0000256" key="2">
    <source>
        <dbReference type="SAM" id="SignalP"/>
    </source>
</evidence>
<sequence length="205" mass="21671">MKIIAQPYIISTLLLASFGAAEIGKDVPSSSLSVSSSTPVTATATPSQSQQKPTDVLSCFSTSNKENQVELVERIDLQTMKERTCQAYASARVGLDTPGKIQFGELCGELNYIADGGCPLKPSSFREDSSTAQYDCESIFDEIINGCEAAGGMFFRSCDCVLATLGPCSSIDASSKNAEPQESATTTQKQPTASGNQPTNKARAD</sequence>
<evidence type="ECO:0000256" key="1">
    <source>
        <dbReference type="SAM" id="MobiDB-lite"/>
    </source>
</evidence>
<feature type="compositionally biased region" description="Low complexity" evidence="1">
    <location>
        <begin position="28"/>
        <end position="49"/>
    </location>
</feature>
<feature type="signal peptide" evidence="2">
    <location>
        <begin position="1"/>
        <end position="21"/>
    </location>
</feature>